<keyword evidence="5" id="KW-0645">Protease</keyword>
<keyword evidence="8" id="KW-0378">Hydrolase</keyword>
<evidence type="ECO:0000256" key="2">
    <source>
        <dbReference type="ARBA" id="ARBA00004613"/>
    </source>
</evidence>
<dbReference type="CDD" id="cd04277">
    <property type="entry name" value="ZnMc_serralysin_like"/>
    <property type="match status" value="1"/>
</dbReference>
<comment type="caution">
    <text evidence="11">The sequence shown here is derived from an EMBL/GenBank/DDBJ whole genome shotgun (WGS) entry which is preliminary data.</text>
</comment>
<dbReference type="InterPro" id="IPR018511">
    <property type="entry name" value="Hemolysin-typ_Ca-bd_CS"/>
</dbReference>
<keyword evidence="7" id="KW-0677">Repeat</keyword>
<keyword evidence="6" id="KW-0479">Metal-binding</keyword>
<keyword evidence="9" id="KW-0862">Zinc</keyword>
<evidence type="ECO:0000256" key="5">
    <source>
        <dbReference type="ARBA" id="ARBA00022670"/>
    </source>
</evidence>
<sequence>MARLIGQRNIGVIDVQGCPIMSAQNGSNSELIKYLVEGFWQDRGQIARDWTTTDIIEVDLTGLDREGAALARAALSAWESVADLEFEEVDDGGHIRFTDSGLSATTSGDHDANGHMNWATVAIGRSWLDFSGTKVGTYAFQVYLHEIGHALGLGHPAQYRGSDNFKEALFRNDSWQQSVMSYFDQDENPNVSSAAFPSFVITPMMADIAAIQRIYGAPKGGATAGDTVYGVGTNLVGYLGDMFQAGSSSPAKLARNVMTVYDEGGHDRLDFSDDPASQRVDLRKGMFSTVYGHKDCLGIAQGTVIEDYSAGSGADWIGGNAAANRLRGGGGADVIRGRDGADTIDGGSGDDSLCGGRGRDLLMGGAGDDTYVQDSSDRLVERAGQGFDTIVSRGSARLPPEFEALRLIGASAAWGTGNDAANRIVGNKGSNVLAGLAGDDDLIGGPGRDRLLGGSGQDRLSGGLGRDILDGGNDRDRDVFIFTSAAETLAGREADVIRGFVPGVDDLDLQRIGAGGSAAHWNGNLAFADDGPAAYSVWWAAGSDGVTLRGDVSGDGRADFEIRILGIEALGAGDILL</sequence>
<keyword evidence="12" id="KW-1185">Reference proteome</keyword>
<evidence type="ECO:0000256" key="6">
    <source>
        <dbReference type="ARBA" id="ARBA00022723"/>
    </source>
</evidence>
<evidence type="ECO:0000313" key="12">
    <source>
        <dbReference type="Proteomes" id="UP000305887"/>
    </source>
</evidence>
<dbReference type="InterPro" id="IPR034033">
    <property type="entry name" value="Serralysin-like"/>
</dbReference>
<dbReference type="InterPro" id="IPR050557">
    <property type="entry name" value="RTX_toxin/Mannuronan_C5-epim"/>
</dbReference>
<dbReference type="GO" id="GO:0008237">
    <property type="term" value="F:metallopeptidase activity"/>
    <property type="evidence" value="ECO:0007669"/>
    <property type="project" value="InterPro"/>
</dbReference>
<dbReference type="InterPro" id="IPR024079">
    <property type="entry name" value="MetalloPept_cat_dom_sf"/>
</dbReference>
<dbReference type="GO" id="GO:0005509">
    <property type="term" value="F:calcium ion binding"/>
    <property type="evidence" value="ECO:0007669"/>
    <property type="project" value="InterPro"/>
</dbReference>
<dbReference type="InterPro" id="IPR006026">
    <property type="entry name" value="Peptidase_Metallo"/>
</dbReference>
<dbReference type="OrthoDB" id="733404at2"/>
<organism evidence="11 12">
    <name type="scientific">Rubellimicrobium rubrum</name>
    <dbReference type="NCBI Taxonomy" id="2585369"/>
    <lineage>
        <taxon>Bacteria</taxon>
        <taxon>Pseudomonadati</taxon>
        <taxon>Pseudomonadota</taxon>
        <taxon>Alphaproteobacteria</taxon>
        <taxon>Rhodobacterales</taxon>
        <taxon>Roseobacteraceae</taxon>
        <taxon>Rubellimicrobium</taxon>
    </lineage>
</organism>
<protein>
    <recommendedName>
        <fullName evidence="10">Peptidase metallopeptidase domain-containing protein</fullName>
    </recommendedName>
</protein>
<dbReference type="InterPro" id="IPR011049">
    <property type="entry name" value="Serralysin-like_metalloprot_C"/>
</dbReference>
<dbReference type="SUPFAM" id="SSF51120">
    <property type="entry name" value="beta-Roll"/>
    <property type="match status" value="2"/>
</dbReference>
<dbReference type="GO" id="GO:0006508">
    <property type="term" value="P:proteolysis"/>
    <property type="evidence" value="ECO:0007669"/>
    <property type="project" value="InterPro"/>
</dbReference>
<dbReference type="EMBL" id="VDFU01000002">
    <property type="protein sequence ID" value="TNC52367.1"/>
    <property type="molecule type" value="Genomic_DNA"/>
</dbReference>
<dbReference type="PRINTS" id="PR00313">
    <property type="entry name" value="CABNDNGRPT"/>
</dbReference>
<dbReference type="SMART" id="SM00235">
    <property type="entry name" value="ZnMc"/>
    <property type="match status" value="1"/>
</dbReference>
<dbReference type="AlphaFoldDB" id="A0A5C4N1A6"/>
<dbReference type="PANTHER" id="PTHR38340:SF1">
    <property type="entry name" value="S-LAYER PROTEIN"/>
    <property type="match status" value="1"/>
</dbReference>
<dbReference type="Pfam" id="PF08548">
    <property type="entry name" value="Peptidase_M10_C"/>
    <property type="match status" value="2"/>
</dbReference>
<evidence type="ECO:0000256" key="7">
    <source>
        <dbReference type="ARBA" id="ARBA00022737"/>
    </source>
</evidence>
<dbReference type="PANTHER" id="PTHR38340">
    <property type="entry name" value="S-LAYER PROTEIN"/>
    <property type="match status" value="1"/>
</dbReference>
<dbReference type="PROSITE" id="PS00330">
    <property type="entry name" value="HEMOLYSIN_CALCIUM"/>
    <property type="match status" value="6"/>
</dbReference>
<accession>A0A5C4N1A6</accession>
<comment type="subcellular location">
    <subcellularLocation>
        <location evidence="2">Secreted</location>
    </subcellularLocation>
</comment>
<reference evidence="11 12" key="1">
    <citation type="submission" date="2019-06" db="EMBL/GenBank/DDBJ databases">
        <title>YIM 131921 draft genome.</title>
        <authorList>
            <person name="Jiang L."/>
        </authorList>
    </citation>
    <scope>NUCLEOTIDE SEQUENCE [LARGE SCALE GENOMIC DNA]</scope>
    <source>
        <strain evidence="11 12">YIM 131921</strain>
    </source>
</reference>
<keyword evidence="4" id="KW-0964">Secreted</keyword>
<evidence type="ECO:0000256" key="3">
    <source>
        <dbReference type="ARBA" id="ARBA00009490"/>
    </source>
</evidence>
<dbReference type="Gene3D" id="3.40.390.10">
    <property type="entry name" value="Collagenase (Catalytic Domain)"/>
    <property type="match status" value="1"/>
</dbReference>
<dbReference type="InterPro" id="IPR013858">
    <property type="entry name" value="Peptidase_M10B_C"/>
</dbReference>
<comment type="similarity">
    <text evidence="3">Belongs to the peptidase M10B family.</text>
</comment>
<evidence type="ECO:0000256" key="4">
    <source>
        <dbReference type="ARBA" id="ARBA00022525"/>
    </source>
</evidence>
<dbReference type="Gene3D" id="2.150.10.10">
    <property type="entry name" value="Serralysin-like metalloprotease, C-terminal"/>
    <property type="match status" value="3"/>
</dbReference>
<dbReference type="InterPro" id="IPR001818">
    <property type="entry name" value="Pept_M10_metallopeptidase"/>
</dbReference>
<dbReference type="Pfam" id="PF00413">
    <property type="entry name" value="Peptidase_M10"/>
    <property type="match status" value="1"/>
</dbReference>
<evidence type="ECO:0000313" key="11">
    <source>
        <dbReference type="EMBL" id="TNC52367.1"/>
    </source>
</evidence>
<dbReference type="Pfam" id="PF00353">
    <property type="entry name" value="HemolysinCabind"/>
    <property type="match status" value="1"/>
</dbReference>
<dbReference type="InterPro" id="IPR001343">
    <property type="entry name" value="Hemolysn_Ca-bd"/>
</dbReference>
<proteinExistence type="inferred from homology"/>
<dbReference type="GO" id="GO:0005615">
    <property type="term" value="C:extracellular space"/>
    <property type="evidence" value="ECO:0007669"/>
    <property type="project" value="InterPro"/>
</dbReference>
<gene>
    <name evidence="11" type="ORF">FHG66_02160</name>
</gene>
<dbReference type="SUPFAM" id="SSF55486">
    <property type="entry name" value="Metalloproteases ('zincins'), catalytic domain"/>
    <property type="match status" value="1"/>
</dbReference>
<dbReference type="GO" id="GO:0008270">
    <property type="term" value="F:zinc ion binding"/>
    <property type="evidence" value="ECO:0007669"/>
    <property type="project" value="InterPro"/>
</dbReference>
<evidence type="ECO:0000256" key="9">
    <source>
        <dbReference type="ARBA" id="ARBA00022833"/>
    </source>
</evidence>
<dbReference type="Proteomes" id="UP000305887">
    <property type="component" value="Unassembled WGS sequence"/>
</dbReference>
<comment type="cofactor">
    <cofactor evidence="1">
        <name>Ca(2+)</name>
        <dbReference type="ChEBI" id="CHEBI:29108"/>
    </cofactor>
</comment>
<feature type="domain" description="Peptidase metallopeptidase" evidence="10">
    <location>
        <begin position="46"/>
        <end position="193"/>
    </location>
</feature>
<evidence type="ECO:0000256" key="8">
    <source>
        <dbReference type="ARBA" id="ARBA00022801"/>
    </source>
</evidence>
<evidence type="ECO:0000259" key="10">
    <source>
        <dbReference type="SMART" id="SM00235"/>
    </source>
</evidence>
<name>A0A5C4N1A6_9RHOB</name>
<evidence type="ECO:0000256" key="1">
    <source>
        <dbReference type="ARBA" id="ARBA00001913"/>
    </source>
</evidence>